<dbReference type="Proteomes" id="UP000249091">
    <property type="component" value="Chromosome 1"/>
</dbReference>
<organism evidence="1 2">
    <name type="scientific">Rhodococcus coprophilus</name>
    <dbReference type="NCBI Taxonomy" id="38310"/>
    <lineage>
        <taxon>Bacteria</taxon>
        <taxon>Bacillati</taxon>
        <taxon>Actinomycetota</taxon>
        <taxon>Actinomycetes</taxon>
        <taxon>Mycobacteriales</taxon>
        <taxon>Nocardiaceae</taxon>
        <taxon>Rhodococcus</taxon>
    </lineage>
</organism>
<dbReference type="SUPFAM" id="SSF54637">
    <property type="entry name" value="Thioesterase/thiol ester dehydrase-isomerase"/>
    <property type="match status" value="1"/>
</dbReference>
<keyword evidence="2" id="KW-1185">Reference proteome</keyword>
<dbReference type="InterPro" id="IPR029069">
    <property type="entry name" value="HotDog_dom_sf"/>
</dbReference>
<accession>A0A2X4WPW7</accession>
<dbReference type="RefSeq" id="WP_072698420.1">
    <property type="nucleotide sequence ID" value="NZ_JAFBBL010000001.1"/>
</dbReference>
<gene>
    <name evidence="1" type="ORF">NCTC10994_00718</name>
</gene>
<reference evidence="1 2" key="1">
    <citation type="submission" date="2018-06" db="EMBL/GenBank/DDBJ databases">
        <authorList>
            <consortium name="Pathogen Informatics"/>
            <person name="Doyle S."/>
        </authorList>
    </citation>
    <scope>NUCLEOTIDE SEQUENCE [LARGE SCALE GENOMIC DNA]</scope>
    <source>
        <strain evidence="1 2">NCTC10994</strain>
    </source>
</reference>
<evidence type="ECO:0000313" key="2">
    <source>
        <dbReference type="Proteomes" id="UP000249091"/>
    </source>
</evidence>
<dbReference type="EMBL" id="LS483468">
    <property type="protein sequence ID" value="SQI28965.1"/>
    <property type="molecule type" value="Genomic_DNA"/>
</dbReference>
<dbReference type="CDD" id="cd00586">
    <property type="entry name" value="4HBT"/>
    <property type="match status" value="1"/>
</dbReference>
<dbReference type="Gene3D" id="3.10.129.10">
    <property type="entry name" value="Hotdog Thioesterase"/>
    <property type="match status" value="1"/>
</dbReference>
<dbReference type="Pfam" id="PF13279">
    <property type="entry name" value="4HBT_2"/>
    <property type="match status" value="1"/>
</dbReference>
<dbReference type="STRING" id="1219011.GCA_001895045_00438"/>
<dbReference type="KEGG" id="rcr:NCTC10994_00718"/>
<name>A0A2X4WPW7_9NOCA</name>
<sequence length="146" mass="16096">MRHDPRRTSLDLYPIQRTLTTLFSDTDALGHINNISIARYFEQARVMIMEAIAPSRGVPLFERAVLARIEIDYLAEVFYPHEVVVATGVLRVGTSSLIVGSALFQHDRCVALADSVDVSTAIAGGSRPITDDARTVLEKFQLDLPA</sequence>
<evidence type="ECO:0000313" key="1">
    <source>
        <dbReference type="EMBL" id="SQI28965.1"/>
    </source>
</evidence>
<protein>
    <submittedName>
        <fullName evidence="1">Thioesterase</fullName>
    </submittedName>
</protein>
<proteinExistence type="predicted"/>
<dbReference type="AlphaFoldDB" id="A0A2X4WPW7"/>